<dbReference type="PANTHER" id="PTHR38477:SF1">
    <property type="entry name" value="MUREIN L,D-TRANSPEPTIDASE CATALYTIC DOMAIN FAMILY PROTEIN"/>
    <property type="match status" value="1"/>
</dbReference>
<reference evidence="1 2" key="1">
    <citation type="submission" date="2024-02" db="EMBL/GenBank/DDBJ databases">
        <title>A novel Wenzhouxiangellaceae bacterium, isolated from coastal sediments.</title>
        <authorList>
            <person name="Du Z.-J."/>
            <person name="Ye Y.-Q."/>
            <person name="Zhang X.-Y."/>
        </authorList>
    </citation>
    <scope>NUCLEOTIDE SEQUENCE [LARGE SCALE GENOMIC DNA]</scope>
    <source>
        <strain evidence="1 2">CH-27</strain>
    </source>
</reference>
<dbReference type="Proteomes" id="UP001359886">
    <property type="component" value="Unassembled WGS sequence"/>
</dbReference>
<dbReference type="RefSeq" id="WP_354696878.1">
    <property type="nucleotide sequence ID" value="NZ_JAZHOG010000015.1"/>
</dbReference>
<protein>
    <submittedName>
        <fullName evidence="1">Murein L,D-transpeptidase catalytic domain family protein</fullName>
    </submittedName>
</protein>
<dbReference type="AlphaFoldDB" id="A0AAW9RPU4"/>
<dbReference type="EMBL" id="JAZHOG010000015">
    <property type="protein sequence ID" value="MEJ8569556.1"/>
    <property type="molecule type" value="Genomic_DNA"/>
</dbReference>
<dbReference type="InterPro" id="IPR032676">
    <property type="entry name" value="YkuD_2"/>
</dbReference>
<proteinExistence type="predicted"/>
<dbReference type="Pfam" id="PF13645">
    <property type="entry name" value="YkuD_2"/>
    <property type="match status" value="1"/>
</dbReference>
<dbReference type="PANTHER" id="PTHR38477">
    <property type="entry name" value="HYPOTHETICAL EXPORTED PROTEIN"/>
    <property type="match status" value="1"/>
</dbReference>
<sequence length="241" mass="25851">MISLSSRLFAFLGLVVLVPVSLPALADSLLRQLTAEAPDVSPRVLALALEARECAAISGVAPSSARLAVIDYSRPSTEPRLWVFDLSSEPQLLYAEHVAHGSGSGGNRAVDFSNTEGSHQSSLGLFLTAETYHGGNGYSLRLDGLESGINDRARERYIVMHGAWYVDPDLALRQGRLGRSQGCPAVREEVAGEVIDTLAEGQLLFAYYPDSDWLSSSPFIGCRANNVARVGPERVKPGLSP</sequence>
<organism evidence="1 2">
    <name type="scientific">Elongatibacter sediminis</name>
    <dbReference type="NCBI Taxonomy" id="3119006"/>
    <lineage>
        <taxon>Bacteria</taxon>
        <taxon>Pseudomonadati</taxon>
        <taxon>Pseudomonadota</taxon>
        <taxon>Gammaproteobacteria</taxon>
        <taxon>Chromatiales</taxon>
        <taxon>Wenzhouxiangellaceae</taxon>
        <taxon>Elongatibacter</taxon>
    </lineage>
</organism>
<gene>
    <name evidence="1" type="ORF">V3330_18155</name>
</gene>
<comment type="caution">
    <text evidence="1">The sequence shown here is derived from an EMBL/GenBank/DDBJ whole genome shotgun (WGS) entry which is preliminary data.</text>
</comment>
<evidence type="ECO:0000313" key="2">
    <source>
        <dbReference type="Proteomes" id="UP001359886"/>
    </source>
</evidence>
<evidence type="ECO:0000313" key="1">
    <source>
        <dbReference type="EMBL" id="MEJ8569556.1"/>
    </source>
</evidence>
<name>A0AAW9RPU4_9GAMM</name>
<accession>A0AAW9RPU4</accession>
<keyword evidence="2" id="KW-1185">Reference proteome</keyword>